<dbReference type="EMBL" id="SPNW01000032">
    <property type="protein sequence ID" value="TIA88911.1"/>
    <property type="molecule type" value="Genomic_DNA"/>
</dbReference>
<dbReference type="OrthoDB" id="10377703at2759"/>
<accession>A0A4T0FKP6</accession>
<comment type="caution">
    <text evidence="1">The sequence shown here is derived from an EMBL/GenBank/DDBJ whole genome shotgun (WGS) entry which is preliminary data.</text>
</comment>
<proteinExistence type="predicted"/>
<organism evidence="1 2">
    <name type="scientific">Wallemia hederae</name>
    <dbReference type="NCBI Taxonomy" id="1540922"/>
    <lineage>
        <taxon>Eukaryota</taxon>
        <taxon>Fungi</taxon>
        <taxon>Dikarya</taxon>
        <taxon>Basidiomycota</taxon>
        <taxon>Wallemiomycotina</taxon>
        <taxon>Wallemiomycetes</taxon>
        <taxon>Wallemiales</taxon>
        <taxon>Wallemiaceae</taxon>
        <taxon>Wallemia</taxon>
    </lineage>
</organism>
<evidence type="ECO:0000313" key="2">
    <source>
        <dbReference type="Proteomes" id="UP000310189"/>
    </source>
</evidence>
<dbReference type="Proteomes" id="UP000310189">
    <property type="component" value="Unassembled WGS sequence"/>
</dbReference>
<dbReference type="AlphaFoldDB" id="A0A4T0FKP6"/>
<gene>
    <name evidence="1" type="ORF">E3P99_02325</name>
</gene>
<keyword evidence="2" id="KW-1185">Reference proteome</keyword>
<reference evidence="1 2" key="1">
    <citation type="submission" date="2019-03" db="EMBL/GenBank/DDBJ databases">
        <title>Sequencing 23 genomes of Wallemia ichthyophaga.</title>
        <authorList>
            <person name="Gostincar C."/>
        </authorList>
    </citation>
    <scope>NUCLEOTIDE SEQUENCE [LARGE SCALE GENOMIC DNA]</scope>
    <source>
        <strain evidence="1 2">EXF-5753</strain>
    </source>
</reference>
<evidence type="ECO:0000313" key="1">
    <source>
        <dbReference type="EMBL" id="TIA88911.1"/>
    </source>
</evidence>
<name>A0A4T0FKP6_9BASI</name>
<sequence>MNSLRRRSSLIFRAKPSYEQLKGGNVGPTFVAKRKQEEKLDCFFVNRRNSHRDSTTSQNIREKVYNDIFDGKTRPYSTFTTHQPNNSFDDSSYTNHSTSVKSYKYDSVKRKRQHLIHWLSSLF</sequence>
<protein>
    <submittedName>
        <fullName evidence="1">Uncharacterized protein</fullName>
    </submittedName>
</protein>